<evidence type="ECO:0000313" key="9">
    <source>
        <dbReference type="Proteomes" id="UP001055439"/>
    </source>
</evidence>
<evidence type="ECO:0000256" key="6">
    <source>
        <dbReference type="SAM" id="MobiDB-lite"/>
    </source>
</evidence>
<evidence type="ECO:0000256" key="2">
    <source>
        <dbReference type="ARBA" id="ARBA00005510"/>
    </source>
</evidence>
<dbReference type="GO" id="GO:0003700">
    <property type="term" value="F:DNA-binding transcription factor activity"/>
    <property type="evidence" value="ECO:0007669"/>
    <property type="project" value="InterPro"/>
</dbReference>
<dbReference type="GO" id="GO:0046983">
    <property type="term" value="F:protein dimerization activity"/>
    <property type="evidence" value="ECO:0007669"/>
    <property type="project" value="InterPro"/>
</dbReference>
<proteinExistence type="inferred from homology"/>
<dbReference type="EMBL" id="CP097505">
    <property type="protein sequence ID" value="URD93381.1"/>
    <property type="molecule type" value="Genomic_DNA"/>
</dbReference>
<feature type="region of interest" description="Disordered" evidence="6">
    <location>
        <begin position="264"/>
        <end position="316"/>
    </location>
</feature>
<dbReference type="PROSITE" id="PS50888">
    <property type="entry name" value="BHLH"/>
    <property type="match status" value="1"/>
</dbReference>
<feature type="compositionally biased region" description="Polar residues" evidence="6">
    <location>
        <begin position="210"/>
        <end position="219"/>
    </location>
</feature>
<dbReference type="Pfam" id="PF00010">
    <property type="entry name" value="HLH"/>
    <property type="match status" value="1"/>
</dbReference>
<dbReference type="PANTHER" id="PTHR46807">
    <property type="entry name" value="TRANSCRIPTION FACTOR PIF3"/>
    <property type="match status" value="1"/>
</dbReference>
<keyword evidence="5" id="KW-0539">Nucleus</keyword>
<reference evidence="8" key="1">
    <citation type="submission" date="2022-05" db="EMBL/GenBank/DDBJ databases">
        <title>The Musa troglodytarum L. genome provides insights into the mechanism of non-climacteric behaviour and enrichment of carotenoids.</title>
        <authorList>
            <person name="Wang J."/>
        </authorList>
    </citation>
    <scope>NUCLEOTIDE SEQUENCE</scope>
    <source>
        <tissue evidence="8">Leaf</tissue>
    </source>
</reference>
<accession>A0A9E7FG87</accession>
<keyword evidence="3" id="KW-0805">Transcription regulation</keyword>
<keyword evidence="9" id="KW-1185">Reference proteome</keyword>
<dbReference type="InterPro" id="IPR047265">
    <property type="entry name" value="PIF1-like_bHLH"/>
</dbReference>
<feature type="domain" description="BHLH" evidence="7">
    <location>
        <begin position="311"/>
        <end position="360"/>
    </location>
</feature>
<gene>
    <name evidence="8" type="ORF">MUK42_36991</name>
</gene>
<organism evidence="8 9">
    <name type="scientific">Musa troglodytarum</name>
    <name type="common">fe'i banana</name>
    <dbReference type="NCBI Taxonomy" id="320322"/>
    <lineage>
        <taxon>Eukaryota</taxon>
        <taxon>Viridiplantae</taxon>
        <taxon>Streptophyta</taxon>
        <taxon>Embryophyta</taxon>
        <taxon>Tracheophyta</taxon>
        <taxon>Spermatophyta</taxon>
        <taxon>Magnoliopsida</taxon>
        <taxon>Liliopsida</taxon>
        <taxon>Zingiberales</taxon>
        <taxon>Musaceae</taxon>
        <taxon>Musa</taxon>
    </lineage>
</organism>
<comment type="subcellular location">
    <subcellularLocation>
        <location evidence="1">Nucleus</location>
    </subcellularLocation>
</comment>
<dbReference type="SUPFAM" id="SSF47459">
    <property type="entry name" value="HLH, helix-loop-helix DNA-binding domain"/>
    <property type="match status" value="1"/>
</dbReference>
<dbReference type="Gene3D" id="4.10.280.10">
    <property type="entry name" value="Helix-loop-helix DNA-binding domain"/>
    <property type="match status" value="1"/>
</dbReference>
<sequence length="460" mass="49805">MTSVSSDLFPIPEDEFGELVLENGQIVMQSQSSRQRKRAREKDGKASGRSKITRFCDKDLSRNPANVGSNDARDDGLVPWIDEGLENDYGDEFLNEFLGFGAGPPTPHAMAAGRSGCSAQEGRTPGHVAPTVEESDAGGSDAAQDHHCKVIAVMASSKQMQQPSGTTTTLMNFSHFARPVALAKVCLRNGGGGGLRNVEKLSTLSSSNTFASTPIQRSNGVKDVRRASGAPSSTMKSLREAGLGEQPTPRKNLEAAAASMCSGNFAGAGMNQRKHGERRKEGGGEESEFNSEDLQDEGVGIRRHSRTKRSRVAEVHNLSEKRRRNKINEKMRALQQLLPHCDKVDKVSVLDEAIEYLKTLQLQVQMMSMRSRLCMPPMVLPPPVMAHLPGVGMRVYDMNCSPGFAIVAIPRIHAPQFPWAPAIPGLFSTWPGISMKTNSLAAAPTHKHTAPKISATEINT</sequence>
<dbReference type="GO" id="GO:0005634">
    <property type="term" value="C:nucleus"/>
    <property type="evidence" value="ECO:0007669"/>
    <property type="project" value="UniProtKB-SubCell"/>
</dbReference>
<dbReference type="SMART" id="SM00353">
    <property type="entry name" value="HLH"/>
    <property type="match status" value="1"/>
</dbReference>
<evidence type="ECO:0000256" key="1">
    <source>
        <dbReference type="ARBA" id="ARBA00004123"/>
    </source>
</evidence>
<feature type="compositionally biased region" description="Acidic residues" evidence="6">
    <location>
        <begin position="284"/>
        <end position="296"/>
    </location>
</feature>
<evidence type="ECO:0000256" key="3">
    <source>
        <dbReference type="ARBA" id="ARBA00023015"/>
    </source>
</evidence>
<name>A0A9E7FG87_9LILI</name>
<evidence type="ECO:0000313" key="8">
    <source>
        <dbReference type="EMBL" id="URD93378.1"/>
    </source>
</evidence>
<feature type="region of interest" description="Disordered" evidence="6">
    <location>
        <begin position="27"/>
        <end position="70"/>
    </location>
</feature>
<evidence type="ECO:0000259" key="7">
    <source>
        <dbReference type="PROSITE" id="PS50888"/>
    </source>
</evidence>
<dbReference type="PANTHER" id="PTHR46807:SF1">
    <property type="entry name" value="TRANSCRIPTION FACTOR PIF3"/>
    <property type="match status" value="1"/>
</dbReference>
<dbReference type="CDD" id="cd11445">
    <property type="entry name" value="bHLH_AtPIF_like"/>
    <property type="match status" value="1"/>
</dbReference>
<keyword evidence="4" id="KW-0804">Transcription</keyword>
<evidence type="ECO:0000256" key="4">
    <source>
        <dbReference type="ARBA" id="ARBA00023163"/>
    </source>
</evidence>
<dbReference type="AlphaFoldDB" id="A0A9E7FG87"/>
<dbReference type="InterPro" id="IPR011598">
    <property type="entry name" value="bHLH_dom"/>
</dbReference>
<dbReference type="EMBL" id="CP097505">
    <property type="protein sequence ID" value="URD93378.1"/>
    <property type="molecule type" value="Genomic_DNA"/>
</dbReference>
<dbReference type="InterPro" id="IPR044273">
    <property type="entry name" value="PIF3-like"/>
</dbReference>
<protein>
    <recommendedName>
        <fullName evidence="7">BHLH domain-containing protein</fullName>
    </recommendedName>
</protein>
<feature type="compositionally biased region" description="Basic residues" evidence="6">
    <location>
        <begin position="301"/>
        <end position="310"/>
    </location>
</feature>
<dbReference type="InterPro" id="IPR036638">
    <property type="entry name" value="HLH_DNA-bd_sf"/>
</dbReference>
<feature type="region of interest" description="Disordered" evidence="6">
    <location>
        <begin position="210"/>
        <end position="248"/>
    </location>
</feature>
<evidence type="ECO:0000256" key="5">
    <source>
        <dbReference type="ARBA" id="ARBA00023242"/>
    </source>
</evidence>
<dbReference type="Proteomes" id="UP001055439">
    <property type="component" value="Chromosome 3"/>
</dbReference>
<comment type="similarity">
    <text evidence="2">Belongs to the bHLH protein family.</text>
</comment>
<dbReference type="FunFam" id="4.10.280.10:FF:000004">
    <property type="entry name" value="Basic helix-loop-helix transcription factor"/>
    <property type="match status" value="1"/>
</dbReference>
<dbReference type="OrthoDB" id="690068at2759"/>